<dbReference type="VEuPathDB" id="TriTrypDB:TcIL3000_8_5420"/>
<dbReference type="AlphaFoldDB" id="G0USF7"/>
<protein>
    <submittedName>
        <fullName evidence="1">Uncharacterized protein TCIL3000_8_5420</fullName>
    </submittedName>
</protein>
<sequence>MDLVFPEFVPASTGVTGAATTARKSLWELVIEASSQQPNIGGVDTFSEQSHRLDREVIPCSKEVTDDSRNFEDEMAAAITPTSRSSWLPSPYMTNNLLPKGFVQQFCTLNSIECSARIPPPPCLRMEDLQFPPFVLARLRKQLLSSSTEKSLAGRVVHPSTEKQCSEAQKPQSVKKAYIGVEATGWSAGQGADGEKIDVNEDSGGTVGDVLVLTALQQLTLTSMLLGHHTVSIAPHGTGKKTAGLLAVAGLTLAREVSPGANPPVGGDAAIEQDTLATTKASPNGPRAVILFSTYSELQRHAHWLQCVFTK</sequence>
<reference evidence="1" key="1">
    <citation type="journal article" date="2012" name="Proc. Natl. Acad. Sci. U.S.A.">
        <title>Antigenic diversity is generated by distinct evolutionary mechanisms in African trypanosome species.</title>
        <authorList>
            <person name="Jackson A.P."/>
            <person name="Berry A."/>
            <person name="Aslett M."/>
            <person name="Allison H.C."/>
            <person name="Burton P."/>
            <person name="Vavrova-Anderson J."/>
            <person name="Brown R."/>
            <person name="Browne H."/>
            <person name="Corton N."/>
            <person name="Hauser H."/>
            <person name="Gamble J."/>
            <person name="Gilderthorp R."/>
            <person name="Marcello L."/>
            <person name="McQuillan J."/>
            <person name="Otto T.D."/>
            <person name="Quail M.A."/>
            <person name="Sanders M.J."/>
            <person name="van Tonder A."/>
            <person name="Ginger M.L."/>
            <person name="Field M.C."/>
            <person name="Barry J.D."/>
            <person name="Hertz-Fowler C."/>
            <person name="Berriman M."/>
        </authorList>
    </citation>
    <scope>NUCLEOTIDE SEQUENCE</scope>
    <source>
        <strain evidence="1">IL3000</strain>
    </source>
</reference>
<accession>G0USF7</accession>
<proteinExistence type="predicted"/>
<dbReference type="EMBL" id="HE575321">
    <property type="protein sequence ID" value="CCC92320.1"/>
    <property type="molecule type" value="Genomic_DNA"/>
</dbReference>
<evidence type="ECO:0000313" key="1">
    <source>
        <dbReference type="EMBL" id="CCC92320.1"/>
    </source>
</evidence>
<name>G0USF7_TRYCI</name>
<organism evidence="1">
    <name type="scientific">Trypanosoma congolense (strain IL3000)</name>
    <dbReference type="NCBI Taxonomy" id="1068625"/>
    <lineage>
        <taxon>Eukaryota</taxon>
        <taxon>Discoba</taxon>
        <taxon>Euglenozoa</taxon>
        <taxon>Kinetoplastea</taxon>
        <taxon>Metakinetoplastina</taxon>
        <taxon>Trypanosomatida</taxon>
        <taxon>Trypanosomatidae</taxon>
        <taxon>Trypanosoma</taxon>
        <taxon>Nannomonas</taxon>
    </lineage>
</organism>
<gene>
    <name evidence="1" type="ORF">TCIL3000_8_5420</name>
</gene>